<evidence type="ECO:0000256" key="2">
    <source>
        <dbReference type="ARBA" id="ARBA00022741"/>
    </source>
</evidence>
<reference evidence="6" key="1">
    <citation type="submission" date="2017-05" db="EMBL/GenBank/DDBJ databases">
        <title>Improved OligoMM genomes.</title>
        <authorList>
            <person name="Garzetti D."/>
        </authorList>
    </citation>
    <scope>NUCLEOTIDE SEQUENCE [LARGE SCALE GENOMIC DNA]</scope>
    <source>
        <strain evidence="6">YL45</strain>
    </source>
</reference>
<dbReference type="InterPro" id="IPR015854">
    <property type="entry name" value="ABC_transpr_LolD-like"/>
</dbReference>
<dbReference type="Proteomes" id="UP000214610">
    <property type="component" value="Unassembled WGS sequence"/>
</dbReference>
<name>A0A227KHL0_9BURK</name>
<evidence type="ECO:0000256" key="3">
    <source>
        <dbReference type="ARBA" id="ARBA00022840"/>
    </source>
</evidence>
<keyword evidence="5" id="KW-0132">Cell division</keyword>
<dbReference type="PROSITE" id="PS50893">
    <property type="entry name" value="ABC_TRANSPORTER_2"/>
    <property type="match status" value="1"/>
</dbReference>
<evidence type="ECO:0000313" key="6">
    <source>
        <dbReference type="Proteomes" id="UP000214610"/>
    </source>
</evidence>
<dbReference type="EMBL" id="NHMP01000005">
    <property type="protein sequence ID" value="OXE47277.1"/>
    <property type="molecule type" value="Genomic_DNA"/>
</dbReference>
<keyword evidence="3" id="KW-0067">ATP-binding</keyword>
<dbReference type="RefSeq" id="WP_066594359.1">
    <property type="nucleotide sequence ID" value="NZ_CAJTBZ010000010.1"/>
</dbReference>
<dbReference type="AlphaFoldDB" id="A0A227KHL0"/>
<organism evidence="5 6">
    <name type="scientific">Turicimonas muris</name>
    <dbReference type="NCBI Taxonomy" id="1796652"/>
    <lineage>
        <taxon>Bacteria</taxon>
        <taxon>Pseudomonadati</taxon>
        <taxon>Pseudomonadota</taxon>
        <taxon>Betaproteobacteria</taxon>
        <taxon>Burkholderiales</taxon>
        <taxon>Sutterellaceae</taxon>
        <taxon>Turicimonas</taxon>
    </lineage>
</organism>
<dbReference type="InterPro" id="IPR003439">
    <property type="entry name" value="ABC_transporter-like_ATP-bd"/>
</dbReference>
<dbReference type="InterPro" id="IPR003593">
    <property type="entry name" value="AAA+_ATPase"/>
</dbReference>
<dbReference type="SUPFAM" id="SSF52540">
    <property type="entry name" value="P-loop containing nucleoside triphosphate hydrolases"/>
    <property type="match status" value="1"/>
</dbReference>
<evidence type="ECO:0000259" key="4">
    <source>
        <dbReference type="PROSITE" id="PS50893"/>
    </source>
</evidence>
<dbReference type="Pfam" id="PF00005">
    <property type="entry name" value="ABC_tran"/>
    <property type="match status" value="1"/>
</dbReference>
<dbReference type="Gene3D" id="3.40.50.300">
    <property type="entry name" value="P-loop containing nucleotide triphosphate hydrolases"/>
    <property type="match status" value="1"/>
</dbReference>
<dbReference type="SMART" id="SM00382">
    <property type="entry name" value="AAA"/>
    <property type="match status" value="1"/>
</dbReference>
<proteinExistence type="predicted"/>
<evidence type="ECO:0000256" key="1">
    <source>
        <dbReference type="ARBA" id="ARBA00022475"/>
    </source>
</evidence>
<dbReference type="GeneID" id="78362235"/>
<dbReference type="InterPro" id="IPR027417">
    <property type="entry name" value="P-loop_NTPase"/>
</dbReference>
<dbReference type="GO" id="GO:0022857">
    <property type="term" value="F:transmembrane transporter activity"/>
    <property type="evidence" value="ECO:0007669"/>
    <property type="project" value="TreeGrafter"/>
</dbReference>
<feature type="domain" description="ABC transporter" evidence="4">
    <location>
        <begin position="8"/>
        <end position="218"/>
    </location>
</feature>
<dbReference type="PANTHER" id="PTHR24220">
    <property type="entry name" value="IMPORT ATP-BINDING PROTEIN"/>
    <property type="match status" value="1"/>
</dbReference>
<keyword evidence="6" id="KW-1185">Reference proteome</keyword>
<sequence length="218" mass="23852">MSPKNILVEISEIPIRKEGRNTDGLLSFVIEEPDFILLEGPNGSGKTYLLNLIAALTEPNTGEVIVDGHSVSVMSESEKLAWRRTLGLIPSHSNLFTSYTVLENLRLSAQLLGIKPNEAIEYSKESAELCGLSKYLDEKVENLSEGLRKRVVIARALVGRPKMILADNPLEGLDGTSQEQFLYLCTKLAKIGYAVVMTSSVPLPLEIKSLRVINLGGS</sequence>
<keyword evidence="1" id="KW-1003">Cell membrane</keyword>
<dbReference type="GO" id="GO:0016887">
    <property type="term" value="F:ATP hydrolysis activity"/>
    <property type="evidence" value="ECO:0007669"/>
    <property type="project" value="InterPro"/>
</dbReference>
<protein>
    <submittedName>
        <fullName evidence="5">Cell division protein FtsE</fullName>
    </submittedName>
</protein>
<comment type="caution">
    <text evidence="5">The sequence shown here is derived from an EMBL/GenBank/DDBJ whole genome shotgun (WGS) entry which is preliminary data.</text>
</comment>
<evidence type="ECO:0000313" key="5">
    <source>
        <dbReference type="EMBL" id="OXE47277.1"/>
    </source>
</evidence>
<keyword evidence="5" id="KW-0131">Cell cycle</keyword>
<dbReference type="GO" id="GO:0005524">
    <property type="term" value="F:ATP binding"/>
    <property type="evidence" value="ECO:0007669"/>
    <property type="project" value="UniProtKB-KW"/>
</dbReference>
<dbReference type="GO" id="GO:0051301">
    <property type="term" value="P:cell division"/>
    <property type="evidence" value="ECO:0007669"/>
    <property type="project" value="UniProtKB-KW"/>
</dbReference>
<keyword evidence="1" id="KW-0472">Membrane</keyword>
<keyword evidence="2" id="KW-0547">Nucleotide-binding</keyword>
<dbReference type="GO" id="GO:0005886">
    <property type="term" value="C:plasma membrane"/>
    <property type="evidence" value="ECO:0007669"/>
    <property type="project" value="TreeGrafter"/>
</dbReference>
<gene>
    <name evidence="5" type="ORF">ADH67_08955</name>
</gene>
<accession>A0A227KHL0</accession>